<evidence type="ECO:0000313" key="4">
    <source>
        <dbReference type="EMBL" id="MBC8557281.1"/>
    </source>
</evidence>
<dbReference type="SUPFAM" id="SSF53448">
    <property type="entry name" value="Nucleotide-diphospho-sugar transferases"/>
    <property type="match status" value="1"/>
</dbReference>
<name>A0ABR7MTZ8_9FIRM</name>
<keyword evidence="5" id="KW-1185">Reference proteome</keyword>
<comment type="caution">
    <text evidence="4">The sequence shown here is derived from an EMBL/GenBank/DDBJ whole genome shotgun (WGS) entry which is preliminary data.</text>
</comment>
<evidence type="ECO:0000313" key="5">
    <source>
        <dbReference type="Proteomes" id="UP000637513"/>
    </source>
</evidence>
<gene>
    <name evidence="4" type="ORF">H8700_06140</name>
</gene>
<organism evidence="4 5">
    <name type="scientific">Jutongia hominis</name>
    <dbReference type="NCBI Taxonomy" id="2763664"/>
    <lineage>
        <taxon>Bacteria</taxon>
        <taxon>Bacillati</taxon>
        <taxon>Bacillota</taxon>
        <taxon>Clostridia</taxon>
        <taxon>Lachnospirales</taxon>
        <taxon>Lachnospiraceae</taxon>
        <taxon>Jutongia</taxon>
    </lineage>
</organism>
<keyword evidence="1" id="KW-0328">Glycosyltransferase</keyword>
<keyword evidence="2" id="KW-0808">Transferase</keyword>
<dbReference type="EMBL" id="JACRSW010000027">
    <property type="protein sequence ID" value="MBC8557281.1"/>
    <property type="molecule type" value="Genomic_DNA"/>
</dbReference>
<dbReference type="Gene3D" id="3.90.550.10">
    <property type="entry name" value="Spore Coat Polysaccharide Biosynthesis Protein SpsA, Chain A"/>
    <property type="match status" value="1"/>
</dbReference>
<proteinExistence type="predicted"/>
<reference evidence="4 5" key="1">
    <citation type="submission" date="2020-08" db="EMBL/GenBank/DDBJ databases">
        <title>Genome public.</title>
        <authorList>
            <person name="Liu C."/>
            <person name="Sun Q."/>
        </authorList>
    </citation>
    <scope>NUCLEOTIDE SEQUENCE [LARGE SCALE GENOMIC DNA]</scope>
    <source>
        <strain evidence="4 5">BX3</strain>
    </source>
</reference>
<dbReference type="InterPro" id="IPR029044">
    <property type="entry name" value="Nucleotide-diphossugar_trans"/>
</dbReference>
<feature type="domain" description="Glycosyltransferase 2-like" evidence="3">
    <location>
        <begin position="10"/>
        <end position="148"/>
    </location>
</feature>
<dbReference type="PANTHER" id="PTHR22916">
    <property type="entry name" value="GLYCOSYLTRANSFERASE"/>
    <property type="match status" value="1"/>
</dbReference>
<dbReference type="PANTHER" id="PTHR22916:SF51">
    <property type="entry name" value="GLYCOSYLTRANSFERASE EPSH-RELATED"/>
    <property type="match status" value="1"/>
</dbReference>
<sequence length="365" mass="43063">MENQLNALISVIVPAYNVENYLERCIKSLQDQTYSDIEILIVDDGSTDQTDRIRKKLAAKDKRIKCLSYEKQGNYGLSAARNLGIENAAGEYIAFVDSDDFVGPRFLEILYQNIVRYQADISVGRYQKLDERKTTMHRNGKKEQFPLAECLYVQQEQQYRQQKELFERTERTKKHHDSKMIEQYTGQQMLEAWYHKNFETETVVWNKLYRKELFAGEPLLRFEEGTLFEDVEFSLYAIRKAKKIVLCTEKLYFYMQRKGSIMGSRLTVKKVTDSLKVQRKRIHFLQQNQCIAAAKRCAVDYEKYAIRFYFSAGETGQKKKTRAYVTKCFLEMYAFAISGKEISKRDRLILILFKNLFCIQTQQEK</sequence>
<dbReference type="CDD" id="cd00761">
    <property type="entry name" value="Glyco_tranf_GTA_type"/>
    <property type="match status" value="1"/>
</dbReference>
<accession>A0ABR7MTZ8</accession>
<evidence type="ECO:0000256" key="1">
    <source>
        <dbReference type="ARBA" id="ARBA00022676"/>
    </source>
</evidence>
<dbReference type="RefSeq" id="WP_249304340.1">
    <property type="nucleotide sequence ID" value="NZ_JACRSW010000027.1"/>
</dbReference>
<evidence type="ECO:0000259" key="3">
    <source>
        <dbReference type="Pfam" id="PF00535"/>
    </source>
</evidence>
<protein>
    <submittedName>
        <fullName evidence="4">Glycosyltransferase family 2 protein</fullName>
    </submittedName>
</protein>
<dbReference type="Proteomes" id="UP000637513">
    <property type="component" value="Unassembled WGS sequence"/>
</dbReference>
<dbReference type="InterPro" id="IPR001173">
    <property type="entry name" value="Glyco_trans_2-like"/>
</dbReference>
<evidence type="ECO:0000256" key="2">
    <source>
        <dbReference type="ARBA" id="ARBA00022679"/>
    </source>
</evidence>
<dbReference type="Pfam" id="PF00535">
    <property type="entry name" value="Glycos_transf_2"/>
    <property type="match status" value="1"/>
</dbReference>